<evidence type="ECO:0000313" key="1">
    <source>
        <dbReference type="EMBL" id="WMY75601.1"/>
    </source>
</evidence>
<organism evidence="1 2">
    <name type="scientific">Buttiauxella selenatireducens</name>
    <dbReference type="NCBI Taxonomy" id="3073902"/>
    <lineage>
        <taxon>Bacteria</taxon>
        <taxon>Pseudomonadati</taxon>
        <taxon>Pseudomonadota</taxon>
        <taxon>Gammaproteobacteria</taxon>
        <taxon>Enterobacterales</taxon>
        <taxon>Enterobacteriaceae</taxon>
        <taxon>Buttiauxella</taxon>
    </lineage>
</organism>
<name>A0ABY9SDM6_9ENTR</name>
<evidence type="ECO:0000313" key="2">
    <source>
        <dbReference type="Proteomes" id="UP001246690"/>
    </source>
</evidence>
<accession>A0ABY9SDM6</accession>
<sequence length="365" mass="38979">MMLPSFVGRRSRRSPFLLRLSLPVLTVWLSITLAMSCAPAWSAESPAPALPASQEINWPAGTQLTVELEKGRLSVIGRDDDKPTVTLTINALDLTRPENDQARQLAELPAPVREVRVQADGKHQRVILPAPPSLDLMQVSGVQATLAVPRHYQDVLNIRGKQVDLDLQHFSGTLSASTLTGKITASDLQGIIHLYNQLGSLHTSNLSGTLRLQQAVGVLNDTASQGTVFYQVIRGQLTANSQAKDISIEQIDGTQKIQATQATRFSDNLQSGQATIRLPASVQQGEIQTVSAALSVQVAPDFAGSVQVNGGAGGNIVNQLTSEQAKPGHLPLPDKTLTLQRGSSDAKIAISTINSTITLLPPQAQ</sequence>
<keyword evidence="2" id="KW-1185">Reference proteome</keyword>
<protein>
    <recommendedName>
        <fullName evidence="3">Adhesin domain-containing protein</fullName>
    </recommendedName>
</protein>
<dbReference type="EMBL" id="CP133838">
    <property type="protein sequence ID" value="WMY75601.1"/>
    <property type="molecule type" value="Genomic_DNA"/>
</dbReference>
<dbReference type="Proteomes" id="UP001246690">
    <property type="component" value="Chromosome"/>
</dbReference>
<proteinExistence type="predicted"/>
<evidence type="ECO:0008006" key="3">
    <source>
        <dbReference type="Google" id="ProtNLM"/>
    </source>
</evidence>
<reference evidence="1 2" key="1">
    <citation type="submission" date="2023-09" db="EMBL/GenBank/DDBJ databases">
        <title>Buttiauxella selenatireducens sp. nov., isolated from the rhizosphere of Cardamine hupingshanesis.</title>
        <authorList>
            <person name="Zhang S."/>
            <person name="Xu Z."/>
            <person name="Wang H."/>
            <person name="Guo Y."/>
        </authorList>
    </citation>
    <scope>NUCLEOTIDE SEQUENCE [LARGE SCALE GENOMIC DNA]</scope>
    <source>
        <strain evidence="1 2">R73</strain>
    </source>
</reference>
<gene>
    <name evidence="1" type="ORF">RHD99_06545</name>
</gene>
<dbReference type="RefSeq" id="WP_309878031.1">
    <property type="nucleotide sequence ID" value="NZ_CP133838.1"/>
</dbReference>